<reference evidence="10" key="1">
    <citation type="submission" date="2021-01" db="EMBL/GenBank/DDBJ databases">
        <title>YIM 132084 draft genome.</title>
        <authorList>
            <person name="An D."/>
        </authorList>
    </citation>
    <scope>NUCLEOTIDE SEQUENCE</scope>
    <source>
        <strain evidence="10">YIM 132084</strain>
    </source>
</reference>
<dbReference type="InterPro" id="IPR006076">
    <property type="entry name" value="FAD-dep_OxRdtase"/>
</dbReference>
<dbReference type="InterPro" id="IPR036188">
    <property type="entry name" value="FAD/NAD-bd_sf"/>
</dbReference>
<dbReference type="AlphaFoldDB" id="A0A938YH25"/>
<protein>
    <recommendedName>
        <fullName evidence="6">Glycerol-3-phosphate dehydrogenase</fullName>
        <ecNumber evidence="6">1.1.5.3</ecNumber>
    </recommendedName>
</protein>
<dbReference type="Pfam" id="PF16901">
    <property type="entry name" value="DAO_C"/>
    <property type="match status" value="1"/>
</dbReference>
<dbReference type="GO" id="GO:0004368">
    <property type="term" value="F:glycerol-3-phosphate dehydrogenase (quinone) activity"/>
    <property type="evidence" value="ECO:0007669"/>
    <property type="project" value="UniProtKB-EC"/>
</dbReference>
<comment type="similarity">
    <text evidence="2 6">Belongs to the FAD-dependent glycerol-3-phosphate dehydrogenase family.</text>
</comment>
<name>A0A938YH25_9ACTN</name>
<evidence type="ECO:0000256" key="5">
    <source>
        <dbReference type="ARBA" id="ARBA00023002"/>
    </source>
</evidence>
<feature type="domain" description="Alpha-glycerophosphate oxidase C-terminal" evidence="9">
    <location>
        <begin position="425"/>
        <end position="550"/>
    </location>
</feature>
<evidence type="ECO:0000259" key="8">
    <source>
        <dbReference type="Pfam" id="PF01266"/>
    </source>
</evidence>
<sequence length="598" mass="64183">MPVPPWSPQLGPERRRRDLDRLRTQHFDVVVVGGGVVGAGAALDAVTRGLSVALVEARDLAAGTSSRSSKLFHGGLRYLEMFEFGLVREALRERELMLSRLCPHLARPVSFLYPLTRPLIERPYVGAGLALYDTMGGSRSVPRHRHLRRSGARRLVPALKRDTLVGGIRYYDGLVDDARHTLAVARTAAAHGAVVLTSTEVVDVLRHAEDDAGNEDGAGDGASGDRVTGVRVRDLEAPDEPAFDVHGTVVISATGVWSDELQAMAGATPSFTVRASKGVHLLVPRARIDADSGMILRTATSVLFVIPWKDHWIVGTTDTDWHLDLAEPAATATDIRYLLDQVNRVLTVPLTTDDIEGVYAGLRPLLARAHTGGRHPSRVSREHAVARPVPGLVVVAGGKYTTYRVMGADAVDAAAVDLPEPIPPSCTERIPLVGADGFPALRNQAAQLAADWDLPVGTVRHLLHRYGSELHQVLTPAVDDRSLLMPLPGAEHYLCAEVRFAAVAEGALHVDDVLLRRTRIAMETGHRGADSAVAVAGLMGDVLGWDTERRAAEVAAVLDRVAAERASQQQLTDAAADGIRRTAPDAERSAGTLAGDRV</sequence>
<dbReference type="Gene3D" id="3.30.9.10">
    <property type="entry name" value="D-Amino Acid Oxidase, subunit A, domain 2"/>
    <property type="match status" value="1"/>
</dbReference>
<dbReference type="Gene3D" id="1.10.8.870">
    <property type="entry name" value="Alpha-glycerophosphate oxidase, cap domain"/>
    <property type="match status" value="1"/>
</dbReference>
<dbReference type="RefSeq" id="WP_205260623.1">
    <property type="nucleotide sequence ID" value="NZ_JAERWK010000012.1"/>
</dbReference>
<dbReference type="Gene3D" id="3.50.50.60">
    <property type="entry name" value="FAD/NAD(P)-binding domain"/>
    <property type="match status" value="1"/>
</dbReference>
<evidence type="ECO:0000256" key="2">
    <source>
        <dbReference type="ARBA" id="ARBA00007330"/>
    </source>
</evidence>
<evidence type="ECO:0000256" key="1">
    <source>
        <dbReference type="ARBA" id="ARBA00001974"/>
    </source>
</evidence>
<dbReference type="EMBL" id="JAERWK010000012">
    <property type="protein sequence ID" value="MBM9467675.1"/>
    <property type="molecule type" value="Genomic_DNA"/>
</dbReference>
<feature type="compositionally biased region" description="Basic and acidic residues" evidence="7">
    <location>
        <begin position="578"/>
        <end position="588"/>
    </location>
</feature>
<organism evidence="10 11">
    <name type="scientific">Nakamurella leprariae</name>
    <dbReference type="NCBI Taxonomy" id="2803911"/>
    <lineage>
        <taxon>Bacteria</taxon>
        <taxon>Bacillati</taxon>
        <taxon>Actinomycetota</taxon>
        <taxon>Actinomycetes</taxon>
        <taxon>Nakamurellales</taxon>
        <taxon>Nakamurellaceae</taxon>
        <taxon>Nakamurella</taxon>
    </lineage>
</organism>
<dbReference type="PANTHER" id="PTHR11985:SF31">
    <property type="entry name" value="GLYCEROL-3-PHOSPHATE DEHYDROGENASE 2"/>
    <property type="match status" value="1"/>
</dbReference>
<keyword evidence="11" id="KW-1185">Reference proteome</keyword>
<evidence type="ECO:0000313" key="11">
    <source>
        <dbReference type="Proteomes" id="UP000663792"/>
    </source>
</evidence>
<gene>
    <name evidence="10" type="ORF">JL106_10330</name>
</gene>
<keyword evidence="3 6" id="KW-0285">Flavoprotein</keyword>
<dbReference type="Pfam" id="PF01266">
    <property type="entry name" value="DAO"/>
    <property type="match status" value="1"/>
</dbReference>
<dbReference type="GO" id="GO:0009331">
    <property type="term" value="C:glycerol-3-phosphate dehydrogenase (FAD) complex"/>
    <property type="evidence" value="ECO:0007669"/>
    <property type="project" value="UniProtKB-UniRule"/>
</dbReference>
<evidence type="ECO:0000259" key="9">
    <source>
        <dbReference type="Pfam" id="PF16901"/>
    </source>
</evidence>
<comment type="cofactor">
    <cofactor evidence="1 6">
        <name>FAD</name>
        <dbReference type="ChEBI" id="CHEBI:57692"/>
    </cofactor>
</comment>
<feature type="region of interest" description="Disordered" evidence="7">
    <location>
        <begin position="572"/>
        <end position="598"/>
    </location>
</feature>
<keyword evidence="5 6" id="KW-0560">Oxidoreductase</keyword>
<comment type="catalytic activity">
    <reaction evidence="6">
        <text>a quinone + sn-glycerol 3-phosphate = dihydroxyacetone phosphate + a quinol</text>
        <dbReference type="Rhea" id="RHEA:18977"/>
        <dbReference type="ChEBI" id="CHEBI:24646"/>
        <dbReference type="ChEBI" id="CHEBI:57597"/>
        <dbReference type="ChEBI" id="CHEBI:57642"/>
        <dbReference type="ChEBI" id="CHEBI:132124"/>
        <dbReference type="EC" id="1.1.5.3"/>
    </reaction>
</comment>
<dbReference type="SUPFAM" id="SSF51905">
    <property type="entry name" value="FAD/NAD(P)-binding domain"/>
    <property type="match status" value="1"/>
</dbReference>
<dbReference type="InterPro" id="IPR038299">
    <property type="entry name" value="DAO_C_sf"/>
</dbReference>
<dbReference type="PRINTS" id="PR01001">
    <property type="entry name" value="FADG3PDH"/>
</dbReference>
<evidence type="ECO:0000256" key="7">
    <source>
        <dbReference type="SAM" id="MobiDB-lite"/>
    </source>
</evidence>
<evidence type="ECO:0000256" key="4">
    <source>
        <dbReference type="ARBA" id="ARBA00022827"/>
    </source>
</evidence>
<comment type="caution">
    <text evidence="10">The sequence shown here is derived from an EMBL/GenBank/DDBJ whole genome shotgun (WGS) entry which is preliminary data.</text>
</comment>
<dbReference type="InterPro" id="IPR031656">
    <property type="entry name" value="DAO_C"/>
</dbReference>
<dbReference type="PANTHER" id="PTHR11985">
    <property type="entry name" value="GLYCEROL-3-PHOSPHATE DEHYDROGENASE"/>
    <property type="match status" value="1"/>
</dbReference>
<dbReference type="Proteomes" id="UP000663792">
    <property type="component" value="Unassembled WGS sequence"/>
</dbReference>
<dbReference type="GO" id="GO:0046168">
    <property type="term" value="P:glycerol-3-phosphate catabolic process"/>
    <property type="evidence" value="ECO:0007669"/>
    <property type="project" value="TreeGrafter"/>
</dbReference>
<dbReference type="EC" id="1.1.5.3" evidence="6"/>
<keyword evidence="4" id="KW-0274">FAD</keyword>
<evidence type="ECO:0000256" key="6">
    <source>
        <dbReference type="RuleBase" id="RU361217"/>
    </source>
</evidence>
<accession>A0A938YH25</accession>
<dbReference type="PROSITE" id="PS00977">
    <property type="entry name" value="FAD_G3PDH_1"/>
    <property type="match status" value="1"/>
</dbReference>
<feature type="domain" description="FAD dependent oxidoreductase" evidence="8">
    <location>
        <begin position="28"/>
        <end position="398"/>
    </location>
</feature>
<proteinExistence type="inferred from homology"/>
<evidence type="ECO:0000256" key="3">
    <source>
        <dbReference type="ARBA" id="ARBA00022630"/>
    </source>
</evidence>
<evidence type="ECO:0000313" key="10">
    <source>
        <dbReference type="EMBL" id="MBM9467675.1"/>
    </source>
</evidence>
<dbReference type="InterPro" id="IPR000447">
    <property type="entry name" value="G3P_DH_FAD-dep"/>
</dbReference>